<proteinExistence type="inferred from homology"/>
<gene>
    <name evidence="20" type="ORF">FNK824_LOCUS7207</name>
    <name evidence="21" type="ORF">JBS370_LOCUS19688</name>
    <name evidence="17" type="ORF">JXQ802_LOCUS13784</name>
    <name evidence="18" type="ORF">JXQ802_LOCUS14001</name>
    <name evidence="22" type="ORF">OTI717_LOCUS24095</name>
    <name evidence="14" type="ORF">PYM288_LOCUS8412</name>
    <name evidence="15" type="ORF">RFH988_LOCUS8624</name>
    <name evidence="16" type="ORF">SEV965_LOCUS7279</name>
    <name evidence="19" type="ORF">ZHD862_LOCUS14773</name>
</gene>
<dbReference type="EMBL" id="CAJNOL010000301">
    <property type="protein sequence ID" value="CAF0993274.1"/>
    <property type="molecule type" value="Genomic_DNA"/>
</dbReference>
<dbReference type="InterPro" id="IPR012677">
    <property type="entry name" value="Nucleotide-bd_a/b_plait_sf"/>
</dbReference>
<feature type="region of interest" description="Disordered" evidence="12">
    <location>
        <begin position="1"/>
        <end position="31"/>
    </location>
</feature>
<keyword evidence="8 11" id="KW-0539">Nucleus</keyword>
<evidence type="ECO:0000313" key="19">
    <source>
        <dbReference type="EMBL" id="CAF1045483.1"/>
    </source>
</evidence>
<reference evidence="18" key="1">
    <citation type="submission" date="2021-02" db="EMBL/GenBank/DDBJ databases">
        <authorList>
            <person name="Nowell W R."/>
        </authorList>
    </citation>
    <scope>NUCLEOTIDE SEQUENCE</scope>
</reference>
<evidence type="ECO:0000313" key="17">
    <source>
        <dbReference type="EMBL" id="CAF0993274.1"/>
    </source>
</evidence>
<evidence type="ECO:0000256" key="3">
    <source>
        <dbReference type="ARBA" id="ARBA00022490"/>
    </source>
</evidence>
<dbReference type="OrthoDB" id="15688at2759"/>
<dbReference type="EMBL" id="CAJNOH010000112">
    <property type="protein sequence ID" value="CAF0878363.1"/>
    <property type="molecule type" value="Genomic_DNA"/>
</dbReference>
<dbReference type="SUPFAM" id="SSF54928">
    <property type="entry name" value="RNA-binding domain, RBD"/>
    <property type="match status" value="1"/>
</dbReference>
<evidence type="ECO:0000256" key="5">
    <source>
        <dbReference type="ARBA" id="ARBA00022845"/>
    </source>
</evidence>
<dbReference type="Proteomes" id="UP000663882">
    <property type="component" value="Unassembled WGS sequence"/>
</dbReference>
<keyword evidence="5" id="KW-0810">Translation regulation</keyword>
<dbReference type="AlphaFoldDB" id="A0A814GK90"/>
<evidence type="ECO:0000256" key="2">
    <source>
        <dbReference type="ARBA" id="ARBA00022448"/>
    </source>
</evidence>
<evidence type="ECO:0000313" key="16">
    <source>
        <dbReference type="EMBL" id="CAF0933011.1"/>
    </source>
</evidence>
<evidence type="ECO:0000256" key="8">
    <source>
        <dbReference type="ARBA" id="ARBA00023242"/>
    </source>
</evidence>
<dbReference type="PROSITE" id="PS50102">
    <property type="entry name" value="RRM"/>
    <property type="match status" value="1"/>
</dbReference>
<comment type="subunit">
    <text evidence="11">Heterodimer with MAGOH. Part of the mRNA splicing-dependent exon junction complex (EJC) complex; the core complex contains CASC3, EIF4A3, MAGOH and RBM8A.</text>
</comment>
<dbReference type="Proteomes" id="UP000663874">
    <property type="component" value="Unassembled WGS sequence"/>
</dbReference>
<evidence type="ECO:0000313" key="22">
    <source>
        <dbReference type="EMBL" id="CAF3907067.1"/>
    </source>
</evidence>
<dbReference type="EMBL" id="CAJOBD010002385">
    <property type="protein sequence ID" value="CAF3878060.1"/>
    <property type="molecule type" value="Genomic_DNA"/>
</dbReference>
<dbReference type="InterPro" id="IPR033744">
    <property type="entry name" value="RRM_RBM8"/>
</dbReference>
<keyword evidence="2 11" id="KW-0813">Transport</keyword>
<dbReference type="PRINTS" id="PR01738">
    <property type="entry name" value="RNABINDINGM8"/>
</dbReference>
<dbReference type="SMART" id="SM00360">
    <property type="entry name" value="RRM"/>
    <property type="match status" value="1"/>
</dbReference>
<comment type="caution">
    <text evidence="18">The sequence shown here is derived from an EMBL/GenBank/DDBJ whole genome shotgun (WGS) entry which is preliminary data.</text>
</comment>
<accession>A0A814GK90</accession>
<dbReference type="Proteomes" id="UP000663870">
    <property type="component" value="Unassembled WGS sequence"/>
</dbReference>
<feature type="compositionally biased region" description="Acidic residues" evidence="12">
    <location>
        <begin position="1"/>
        <end position="17"/>
    </location>
</feature>
<dbReference type="CDD" id="cd12324">
    <property type="entry name" value="RRM_RBM8"/>
    <property type="match status" value="1"/>
</dbReference>
<dbReference type="EMBL" id="CAJNOL010000308">
    <property type="protein sequence ID" value="CAF0997526.1"/>
    <property type="molecule type" value="Genomic_DNA"/>
</dbReference>
<evidence type="ECO:0000313" key="15">
    <source>
        <dbReference type="EMBL" id="CAF0893829.1"/>
    </source>
</evidence>
<dbReference type="EMBL" id="CAJOAX010004461">
    <property type="protein sequence ID" value="CAF3907067.1"/>
    <property type="molecule type" value="Genomic_DNA"/>
</dbReference>
<sequence>MSNADVEVEVQDEDETMDNPNDIIVGDHDEDDAINQVKSNARHRKGRGFNEQSDRLAMQTGDYDTITNDSDSGNPGPARSVEGWILFITNVHEEAQEDNMFDLFRDYGNIKNMHLNLDRRTGYAKGYALVEYETFKEAKEALEGINGQDLLGHTLHVDWAFVKGPLKKRGTGNSSSRKATTGTGRTTYQRR</sequence>
<keyword evidence="6 10" id="KW-0694">RNA-binding</keyword>
<dbReference type="Proteomes" id="UP000663889">
    <property type="component" value="Unassembled WGS sequence"/>
</dbReference>
<keyword evidence="7 11" id="KW-0508">mRNA splicing</keyword>
<keyword evidence="11" id="KW-0509">mRNA transport</keyword>
<dbReference type="InterPro" id="IPR000504">
    <property type="entry name" value="RRM_dom"/>
</dbReference>
<evidence type="ECO:0000259" key="13">
    <source>
        <dbReference type="PROSITE" id="PS50102"/>
    </source>
</evidence>
<dbReference type="Proteomes" id="UP000663823">
    <property type="component" value="Unassembled WGS sequence"/>
</dbReference>
<dbReference type="GO" id="GO:0006397">
    <property type="term" value="P:mRNA processing"/>
    <property type="evidence" value="ECO:0007669"/>
    <property type="project" value="UniProtKB-KW"/>
</dbReference>
<evidence type="ECO:0000313" key="20">
    <source>
        <dbReference type="EMBL" id="CAF3671199.1"/>
    </source>
</evidence>
<organism evidence="18 23">
    <name type="scientific">Rotaria sordida</name>
    <dbReference type="NCBI Taxonomy" id="392033"/>
    <lineage>
        <taxon>Eukaryota</taxon>
        <taxon>Metazoa</taxon>
        <taxon>Spiralia</taxon>
        <taxon>Gnathifera</taxon>
        <taxon>Rotifera</taxon>
        <taxon>Eurotatoria</taxon>
        <taxon>Bdelloidea</taxon>
        <taxon>Philodinida</taxon>
        <taxon>Philodinidae</taxon>
        <taxon>Rotaria</taxon>
    </lineage>
</organism>
<evidence type="ECO:0000256" key="1">
    <source>
        <dbReference type="ARBA" id="ARBA00007987"/>
    </source>
</evidence>
<evidence type="ECO:0000313" key="21">
    <source>
        <dbReference type="EMBL" id="CAF3878060.1"/>
    </source>
</evidence>
<dbReference type="GO" id="GO:0008380">
    <property type="term" value="P:RNA splicing"/>
    <property type="evidence" value="ECO:0007669"/>
    <property type="project" value="UniProtKB-KW"/>
</dbReference>
<feature type="region of interest" description="Disordered" evidence="12">
    <location>
        <begin position="168"/>
        <end position="191"/>
    </location>
</feature>
<comment type="function">
    <text evidence="11">Core component of the splicing-dependent multiprotein exon junction complex (EJC) deposited at splice junctions on mRNAs.</text>
</comment>
<dbReference type="GO" id="GO:0016607">
    <property type="term" value="C:nuclear speck"/>
    <property type="evidence" value="ECO:0007669"/>
    <property type="project" value="UniProtKB-SubCell"/>
</dbReference>
<evidence type="ECO:0000256" key="6">
    <source>
        <dbReference type="ARBA" id="ARBA00022884"/>
    </source>
</evidence>
<dbReference type="GO" id="GO:0051028">
    <property type="term" value="P:mRNA transport"/>
    <property type="evidence" value="ECO:0007669"/>
    <property type="project" value="UniProtKB-KW"/>
</dbReference>
<comment type="subcellular location">
    <subcellularLocation>
        <location evidence="11">Nucleus</location>
    </subcellularLocation>
    <subcellularLocation>
        <location evidence="11">Nucleus speckle</location>
    </subcellularLocation>
    <subcellularLocation>
        <location evidence="11">Cytoplasm</location>
    </subcellularLocation>
</comment>
<dbReference type="EMBL" id="CAJNOO010000295">
    <property type="protein sequence ID" value="CAF0893829.1"/>
    <property type="molecule type" value="Genomic_DNA"/>
</dbReference>
<protein>
    <recommendedName>
        <fullName evidence="9 11">RNA-binding protein 8A</fullName>
    </recommendedName>
</protein>
<dbReference type="Gene3D" id="3.30.70.330">
    <property type="match status" value="1"/>
</dbReference>
<evidence type="ECO:0000256" key="4">
    <source>
        <dbReference type="ARBA" id="ARBA00022664"/>
    </source>
</evidence>
<dbReference type="FunFam" id="3.30.70.330:FF:000525">
    <property type="entry name" value="RNA-binding protein 8A"/>
    <property type="match status" value="1"/>
</dbReference>
<dbReference type="Pfam" id="PF00076">
    <property type="entry name" value="RRM_1"/>
    <property type="match status" value="1"/>
</dbReference>
<dbReference type="GO" id="GO:0006417">
    <property type="term" value="P:regulation of translation"/>
    <property type="evidence" value="ECO:0007669"/>
    <property type="project" value="UniProtKB-KW"/>
</dbReference>
<evidence type="ECO:0000256" key="7">
    <source>
        <dbReference type="ARBA" id="ARBA00023187"/>
    </source>
</evidence>
<keyword evidence="23" id="KW-1185">Reference proteome</keyword>
<evidence type="ECO:0000256" key="9">
    <source>
        <dbReference type="ARBA" id="ARBA00077711"/>
    </source>
</evidence>
<dbReference type="EMBL" id="CAJNOU010000252">
    <property type="protein sequence ID" value="CAF0933011.1"/>
    <property type="molecule type" value="Genomic_DNA"/>
</dbReference>
<name>A0A814GK90_9BILA</name>
<comment type="similarity">
    <text evidence="1 11">Belongs to the RBM8A family.</text>
</comment>
<dbReference type="EMBL" id="CAJNOT010000650">
    <property type="protein sequence ID" value="CAF1045483.1"/>
    <property type="molecule type" value="Genomic_DNA"/>
</dbReference>
<evidence type="ECO:0000313" key="18">
    <source>
        <dbReference type="EMBL" id="CAF0997526.1"/>
    </source>
</evidence>
<dbReference type="Proteomes" id="UP000663836">
    <property type="component" value="Unassembled WGS sequence"/>
</dbReference>
<dbReference type="GO" id="GO:0005737">
    <property type="term" value="C:cytoplasm"/>
    <property type="evidence" value="ECO:0007669"/>
    <property type="project" value="UniProtKB-SubCell"/>
</dbReference>
<evidence type="ECO:0000313" key="14">
    <source>
        <dbReference type="EMBL" id="CAF0878363.1"/>
    </source>
</evidence>
<evidence type="ECO:0000256" key="10">
    <source>
        <dbReference type="PROSITE-ProRule" id="PRU00176"/>
    </source>
</evidence>
<dbReference type="InterPro" id="IPR035979">
    <property type="entry name" value="RBD_domain_sf"/>
</dbReference>
<dbReference type="Proteomes" id="UP000663864">
    <property type="component" value="Unassembled WGS sequence"/>
</dbReference>
<dbReference type="GO" id="GO:0003729">
    <property type="term" value="F:mRNA binding"/>
    <property type="evidence" value="ECO:0007669"/>
    <property type="project" value="InterPro"/>
</dbReference>
<feature type="domain" description="RRM" evidence="13">
    <location>
        <begin position="84"/>
        <end position="162"/>
    </location>
</feature>
<feature type="compositionally biased region" description="Low complexity" evidence="12">
    <location>
        <begin position="180"/>
        <end position="191"/>
    </location>
</feature>
<dbReference type="Proteomes" id="UP000663854">
    <property type="component" value="Unassembled WGS sequence"/>
</dbReference>
<keyword evidence="3 11" id="KW-0963">Cytoplasm</keyword>
<evidence type="ECO:0000256" key="11">
    <source>
        <dbReference type="RuleBase" id="RU361239"/>
    </source>
</evidence>
<dbReference type="EMBL" id="CAJOBE010000658">
    <property type="protein sequence ID" value="CAF3671199.1"/>
    <property type="molecule type" value="Genomic_DNA"/>
</dbReference>
<evidence type="ECO:0000256" key="12">
    <source>
        <dbReference type="SAM" id="MobiDB-lite"/>
    </source>
</evidence>
<evidence type="ECO:0000313" key="23">
    <source>
        <dbReference type="Proteomes" id="UP000663870"/>
    </source>
</evidence>
<dbReference type="InterPro" id="IPR008111">
    <property type="entry name" value="RNA-bd_8"/>
</dbReference>
<dbReference type="PANTHER" id="PTHR45894">
    <property type="entry name" value="RNA-BINDING PROTEIN 8A"/>
    <property type="match status" value="1"/>
</dbReference>
<keyword evidence="4 11" id="KW-0507">mRNA processing</keyword>